<dbReference type="InterPro" id="IPR009072">
    <property type="entry name" value="Histone-fold"/>
</dbReference>
<dbReference type="Gene3D" id="1.10.20.10">
    <property type="entry name" value="Histone, subunit A"/>
    <property type="match status" value="1"/>
</dbReference>
<name>A0A2N9J6M5_FAGSY</name>
<dbReference type="EMBL" id="OIVN01004151">
    <property type="protein sequence ID" value="SPD15758.1"/>
    <property type="molecule type" value="Genomic_DNA"/>
</dbReference>
<accession>A0A2N9J6M5</accession>
<sequence>MGIMNNFINDIFEKLAQESSRLPHSSRPQSPSHFLFYFIAGEGRSRRAPPPDLPPPRKGSK</sequence>
<dbReference type="SUPFAM" id="SSF47113">
    <property type="entry name" value="Histone-fold"/>
    <property type="match status" value="1"/>
</dbReference>
<protein>
    <submittedName>
        <fullName evidence="3">Uncharacterized protein</fullName>
    </submittedName>
</protein>
<dbReference type="EMBL" id="OIVN01006391">
    <property type="protein sequence ID" value="SPD32160.1"/>
    <property type="molecule type" value="Genomic_DNA"/>
</dbReference>
<organism evidence="3">
    <name type="scientific">Fagus sylvatica</name>
    <name type="common">Beechnut</name>
    <dbReference type="NCBI Taxonomy" id="28930"/>
    <lineage>
        <taxon>Eukaryota</taxon>
        <taxon>Viridiplantae</taxon>
        <taxon>Streptophyta</taxon>
        <taxon>Embryophyta</taxon>
        <taxon>Tracheophyta</taxon>
        <taxon>Spermatophyta</taxon>
        <taxon>Magnoliopsida</taxon>
        <taxon>eudicotyledons</taxon>
        <taxon>Gunneridae</taxon>
        <taxon>Pentapetalae</taxon>
        <taxon>rosids</taxon>
        <taxon>fabids</taxon>
        <taxon>Fagales</taxon>
        <taxon>Fagaceae</taxon>
        <taxon>Fagus</taxon>
    </lineage>
</organism>
<evidence type="ECO:0000313" key="3">
    <source>
        <dbReference type="EMBL" id="SPD32160.1"/>
    </source>
</evidence>
<feature type="compositionally biased region" description="Pro residues" evidence="1">
    <location>
        <begin position="48"/>
        <end position="61"/>
    </location>
</feature>
<dbReference type="GO" id="GO:0046982">
    <property type="term" value="F:protein heterodimerization activity"/>
    <property type="evidence" value="ECO:0007669"/>
    <property type="project" value="InterPro"/>
</dbReference>
<evidence type="ECO:0000256" key="1">
    <source>
        <dbReference type="SAM" id="MobiDB-lite"/>
    </source>
</evidence>
<feature type="region of interest" description="Disordered" evidence="1">
    <location>
        <begin position="42"/>
        <end position="61"/>
    </location>
</feature>
<gene>
    <name evidence="2" type="ORF">FSB_LOCUS43640</name>
    <name evidence="3" type="ORF">FSB_LOCUS60042</name>
</gene>
<evidence type="ECO:0000313" key="2">
    <source>
        <dbReference type="EMBL" id="SPD15758.1"/>
    </source>
</evidence>
<reference evidence="3" key="1">
    <citation type="submission" date="2018-02" db="EMBL/GenBank/DDBJ databases">
        <authorList>
            <person name="Cohen D.B."/>
            <person name="Kent A.D."/>
        </authorList>
    </citation>
    <scope>NUCLEOTIDE SEQUENCE</scope>
</reference>
<proteinExistence type="predicted"/>
<dbReference type="AlphaFoldDB" id="A0A2N9J6M5"/>